<dbReference type="UniPathway" id="UPA00079"/>
<dbReference type="eggNOG" id="COG1427">
    <property type="taxonomic scope" value="Bacteria"/>
</dbReference>
<comment type="pathway">
    <text evidence="1 4">Quinol/quinone metabolism; menaquinone biosynthesis.</text>
</comment>
<accession>A0A074LUX2</accession>
<dbReference type="HAMAP" id="MF_00995">
    <property type="entry name" value="MqnA"/>
    <property type="match status" value="1"/>
</dbReference>
<dbReference type="GO" id="GO:0016836">
    <property type="term" value="F:hydro-lyase activity"/>
    <property type="evidence" value="ECO:0007669"/>
    <property type="project" value="UniProtKB-UniRule"/>
</dbReference>
<organism evidence="5 6">
    <name type="scientific">Tumebacillus flagellatus</name>
    <dbReference type="NCBI Taxonomy" id="1157490"/>
    <lineage>
        <taxon>Bacteria</taxon>
        <taxon>Bacillati</taxon>
        <taxon>Bacillota</taxon>
        <taxon>Bacilli</taxon>
        <taxon>Bacillales</taxon>
        <taxon>Alicyclobacillaceae</taxon>
        <taxon>Tumebacillus</taxon>
    </lineage>
</organism>
<gene>
    <name evidence="4" type="primary">mqnA</name>
    <name evidence="5" type="ORF">EL26_08745</name>
</gene>
<comment type="function">
    <text evidence="4">Catalyzes the dehydration of chorismate into 3-[(1-carboxyvinyl)oxy]benzoate, a step in the biosynthesis of menaquinone (MK, vitamin K2).</text>
</comment>
<dbReference type="Gene3D" id="3.40.190.10">
    <property type="entry name" value="Periplasmic binding protein-like II"/>
    <property type="match status" value="2"/>
</dbReference>
<dbReference type="RefSeq" id="WP_038086670.1">
    <property type="nucleotide sequence ID" value="NZ_JMIR01000009.1"/>
</dbReference>
<evidence type="ECO:0000256" key="1">
    <source>
        <dbReference type="ARBA" id="ARBA00004863"/>
    </source>
</evidence>
<dbReference type="PANTHER" id="PTHR37690">
    <property type="entry name" value="CHORISMATE DEHYDRATASE"/>
    <property type="match status" value="1"/>
</dbReference>
<comment type="catalytic activity">
    <reaction evidence="4">
        <text>chorismate = 3-[(1-carboxyvinyl)-oxy]benzoate + H2O</text>
        <dbReference type="Rhea" id="RHEA:40051"/>
        <dbReference type="ChEBI" id="CHEBI:15377"/>
        <dbReference type="ChEBI" id="CHEBI:29748"/>
        <dbReference type="ChEBI" id="CHEBI:76981"/>
        <dbReference type="EC" id="4.2.1.151"/>
    </reaction>
</comment>
<dbReference type="EC" id="4.2.1.151" evidence="4"/>
<dbReference type="OrthoDB" id="9810112at2"/>
<dbReference type="GO" id="GO:0009234">
    <property type="term" value="P:menaquinone biosynthetic process"/>
    <property type="evidence" value="ECO:0007669"/>
    <property type="project" value="UniProtKB-UniRule"/>
</dbReference>
<dbReference type="SUPFAM" id="SSF53850">
    <property type="entry name" value="Periplasmic binding protein-like II"/>
    <property type="match status" value="1"/>
</dbReference>
<keyword evidence="6" id="KW-1185">Reference proteome</keyword>
<protein>
    <recommendedName>
        <fullName evidence="4">Chorismate dehydratase</fullName>
        <ecNumber evidence="4">4.2.1.151</ecNumber>
    </recommendedName>
    <alternativeName>
        <fullName evidence="4">Menaquinone biosynthetic enzyme MqnA</fullName>
    </alternativeName>
</protein>
<sequence length="280" mass="30970">MSKLLADTLRIGQIKFTNALPICHFIDRNSATHRFFPGAPAELNRWLARGEIDAGLVSSFAYAQLADDFVALRGLSVSSRGPVGSIFLFSKRPIEELSGCRVSLTSHSASSVSLLRILLGEIGVTDVSYVTEEPDLQTMLQRSEAALLIADHALEGSVRDHGLLTYDLGEEWYTRTGHSMTFAVCAVPKRMVEENPEKARAIQALFLEGKRKGYADMESVIGAAMERMGQTRAFWRDYFGKLIHDLDEELAVGANAYFDAAYRHGLLAKPVKLELWGDES</sequence>
<comment type="caution">
    <text evidence="5">The sequence shown here is derived from an EMBL/GenBank/DDBJ whole genome shotgun (WGS) entry which is preliminary data.</text>
</comment>
<dbReference type="AlphaFoldDB" id="A0A074LUX2"/>
<dbReference type="InterPro" id="IPR003773">
    <property type="entry name" value="Menaquinone_biosynth"/>
</dbReference>
<dbReference type="EMBL" id="JMIR01000009">
    <property type="protein sequence ID" value="KEO83728.1"/>
    <property type="molecule type" value="Genomic_DNA"/>
</dbReference>
<dbReference type="Proteomes" id="UP000027931">
    <property type="component" value="Unassembled WGS sequence"/>
</dbReference>
<keyword evidence="3 4" id="KW-0456">Lyase</keyword>
<keyword evidence="2 4" id="KW-0474">Menaquinone biosynthesis</keyword>
<dbReference type="STRING" id="1157490.EL26_08745"/>
<dbReference type="InterPro" id="IPR030868">
    <property type="entry name" value="MqnA"/>
</dbReference>
<dbReference type="Pfam" id="PF02621">
    <property type="entry name" value="VitK2_biosynth"/>
    <property type="match status" value="1"/>
</dbReference>
<dbReference type="PANTHER" id="PTHR37690:SF1">
    <property type="entry name" value="CHORISMATE DEHYDRATASE"/>
    <property type="match status" value="1"/>
</dbReference>
<evidence type="ECO:0000313" key="6">
    <source>
        <dbReference type="Proteomes" id="UP000027931"/>
    </source>
</evidence>
<proteinExistence type="inferred from homology"/>
<dbReference type="CDD" id="cd13634">
    <property type="entry name" value="PBP2_Sco4506"/>
    <property type="match status" value="1"/>
</dbReference>
<name>A0A074LUX2_9BACL</name>
<evidence type="ECO:0000256" key="3">
    <source>
        <dbReference type="ARBA" id="ARBA00023239"/>
    </source>
</evidence>
<reference evidence="5 6" key="1">
    <citation type="journal article" date="2013" name="Int. J. Syst. Evol. Microbiol.">
        <title>Tumebacillus flagellatus sp. nov., an alpha-amylase/pullulanase-producing bacterium isolated from cassava wastewater.</title>
        <authorList>
            <person name="Wang Q."/>
            <person name="Xie N."/>
            <person name="Qin Y."/>
            <person name="Shen N."/>
            <person name="Zhu J."/>
            <person name="Mi H."/>
            <person name="Huang R."/>
        </authorList>
    </citation>
    <scope>NUCLEOTIDE SEQUENCE [LARGE SCALE GENOMIC DNA]</scope>
    <source>
        <strain evidence="5 6">GST4</strain>
    </source>
</reference>
<comment type="similarity">
    <text evidence="4">Belongs to the MqnA/MqnD family. MqnA subfamily.</text>
</comment>
<evidence type="ECO:0000256" key="2">
    <source>
        <dbReference type="ARBA" id="ARBA00022428"/>
    </source>
</evidence>
<evidence type="ECO:0000313" key="5">
    <source>
        <dbReference type="EMBL" id="KEO83728.1"/>
    </source>
</evidence>
<evidence type="ECO:0000256" key="4">
    <source>
        <dbReference type="HAMAP-Rule" id="MF_00995"/>
    </source>
</evidence>